<name>A0ABV6NKE7_9BACI</name>
<dbReference type="PANTHER" id="PTHR43384">
    <property type="entry name" value="SEPTUM SITE-DETERMINING PROTEIN MIND HOMOLOG, CHLOROPLASTIC-RELATED"/>
    <property type="match status" value="1"/>
</dbReference>
<dbReference type="RefSeq" id="WP_273842737.1">
    <property type="nucleotide sequence ID" value="NZ_JAQQWT010000005.1"/>
</dbReference>
<dbReference type="Gene3D" id="3.40.50.300">
    <property type="entry name" value="P-loop containing nucleotide triphosphate hydrolases"/>
    <property type="match status" value="1"/>
</dbReference>
<evidence type="ECO:0000313" key="2">
    <source>
        <dbReference type="EMBL" id="MFC0561256.1"/>
    </source>
</evidence>
<dbReference type="SUPFAM" id="SSF52540">
    <property type="entry name" value="P-loop containing nucleoside triphosphate hydrolases"/>
    <property type="match status" value="1"/>
</dbReference>
<keyword evidence="3" id="KW-1185">Reference proteome</keyword>
<dbReference type="InterPro" id="IPR050625">
    <property type="entry name" value="ParA/MinD_ATPase"/>
</dbReference>
<dbReference type="Proteomes" id="UP001589833">
    <property type="component" value="Unassembled WGS sequence"/>
</dbReference>
<dbReference type="Pfam" id="PF13614">
    <property type="entry name" value="AAA_31"/>
    <property type="match status" value="1"/>
</dbReference>
<dbReference type="EMBL" id="JBHLTR010000054">
    <property type="protein sequence ID" value="MFC0561256.1"/>
    <property type="molecule type" value="Genomic_DNA"/>
</dbReference>
<protein>
    <submittedName>
        <fullName evidence="2">CpaE family protein</fullName>
    </submittedName>
</protein>
<sequence>MENYNYIIPGIQNKKLTVSLVSNDMNYKKDVIDYYTNATRNLVLLDGGHTLDAFHYSPDKVDILLLELEDSTELNSLSTVCLSKGIQKVLILTENPSTPLPVQPDIDVQYVYKYSSFPQITQQLILFYFQKKLTDQAGNRESIKKIHKQKRVVFYSTKGGSGKTLVSVNTACHLSMKGQKVLLVDFSQFGSLSVVFQTPKSNNLGEVVGMLEQGIKEEADIQQAVEQAISQVELLPETYVSVLAAASHFKMANLTLSMTDQLLEIIQRLDFDTIICDTSSEISPKNISLLSWATDLFLLTGTDVVVNWQLFTSKDFLQQIQHPFQTQYLLLNKFHPTYSIKESEVEELLSCTVAETIPDLESQLQHYVNRGVLLTSKPNLKIHKHFKRIAHLIHPVFTDKELGIKKSRFKRRGVQV</sequence>
<dbReference type="InterPro" id="IPR025669">
    <property type="entry name" value="AAA_dom"/>
</dbReference>
<organism evidence="2 3">
    <name type="scientific">Halalkalibacter alkalisediminis</name>
    <dbReference type="NCBI Taxonomy" id="935616"/>
    <lineage>
        <taxon>Bacteria</taxon>
        <taxon>Bacillati</taxon>
        <taxon>Bacillota</taxon>
        <taxon>Bacilli</taxon>
        <taxon>Bacillales</taxon>
        <taxon>Bacillaceae</taxon>
        <taxon>Halalkalibacter</taxon>
    </lineage>
</organism>
<reference evidence="2 3" key="1">
    <citation type="submission" date="2024-09" db="EMBL/GenBank/DDBJ databases">
        <authorList>
            <person name="Sun Q."/>
            <person name="Mori K."/>
        </authorList>
    </citation>
    <scope>NUCLEOTIDE SEQUENCE [LARGE SCALE GENOMIC DNA]</scope>
    <source>
        <strain evidence="2 3">NCAIM B.02301</strain>
    </source>
</reference>
<feature type="domain" description="AAA" evidence="1">
    <location>
        <begin position="150"/>
        <end position="291"/>
    </location>
</feature>
<dbReference type="PANTHER" id="PTHR43384:SF10">
    <property type="entry name" value="ATPASE INVOLVED IN CHROMOSOME PARTITIONING, PARA_MIND FAMILY"/>
    <property type="match status" value="1"/>
</dbReference>
<proteinExistence type="predicted"/>
<evidence type="ECO:0000313" key="3">
    <source>
        <dbReference type="Proteomes" id="UP001589833"/>
    </source>
</evidence>
<accession>A0ABV6NKE7</accession>
<dbReference type="InterPro" id="IPR027417">
    <property type="entry name" value="P-loop_NTPase"/>
</dbReference>
<comment type="caution">
    <text evidence="2">The sequence shown here is derived from an EMBL/GenBank/DDBJ whole genome shotgun (WGS) entry which is preliminary data.</text>
</comment>
<evidence type="ECO:0000259" key="1">
    <source>
        <dbReference type="Pfam" id="PF13614"/>
    </source>
</evidence>
<gene>
    <name evidence="2" type="ORF">ACFFH4_20120</name>
</gene>